<feature type="transmembrane region" description="Helical" evidence="6">
    <location>
        <begin position="158"/>
        <end position="176"/>
    </location>
</feature>
<comment type="subcellular location">
    <subcellularLocation>
        <location evidence="1">Membrane</location>
        <topology evidence="1">Multi-pass membrane protein</topology>
    </subcellularLocation>
</comment>
<feature type="transmembrane region" description="Helical" evidence="6">
    <location>
        <begin position="71"/>
        <end position="92"/>
    </location>
</feature>
<comment type="similarity">
    <text evidence="2 6">Belongs to the BI1 family.</text>
</comment>
<dbReference type="Pfam" id="PF01027">
    <property type="entry name" value="Bax1-I"/>
    <property type="match status" value="1"/>
</dbReference>
<dbReference type="eggNOG" id="COG0670">
    <property type="taxonomic scope" value="Bacteria"/>
</dbReference>
<feature type="transmembrane region" description="Helical" evidence="6">
    <location>
        <begin position="32"/>
        <end position="51"/>
    </location>
</feature>
<feature type="transmembrane region" description="Helical" evidence="6">
    <location>
        <begin position="182"/>
        <end position="199"/>
    </location>
</feature>
<dbReference type="RefSeq" id="WP_077813455.1">
    <property type="nucleotide sequence ID" value="NZ_CP014692.1"/>
</dbReference>
<dbReference type="STRING" id="435.A0U92_12085"/>
<protein>
    <submittedName>
        <fullName evidence="7">SecY protein</fullName>
    </submittedName>
</protein>
<dbReference type="PANTHER" id="PTHR23291">
    <property type="entry name" value="BAX INHIBITOR-RELATED"/>
    <property type="match status" value="1"/>
</dbReference>
<dbReference type="AlphaFoldDB" id="A0A1U9KHZ5"/>
<proteinExistence type="inferred from homology"/>
<dbReference type="GO" id="GO:0016020">
    <property type="term" value="C:membrane"/>
    <property type="evidence" value="ECO:0007669"/>
    <property type="project" value="UniProtKB-SubCell"/>
</dbReference>
<keyword evidence="5 6" id="KW-0472">Membrane</keyword>
<gene>
    <name evidence="7" type="ORF">A0U92_12085</name>
</gene>
<name>A0A1U9KHZ5_ACEAC</name>
<evidence type="ECO:0000256" key="2">
    <source>
        <dbReference type="ARBA" id="ARBA00010350"/>
    </source>
</evidence>
<dbReference type="KEGG" id="aace:A0U92_12085"/>
<organism evidence="7 8">
    <name type="scientific">Acetobacter aceti</name>
    <dbReference type="NCBI Taxonomy" id="435"/>
    <lineage>
        <taxon>Bacteria</taxon>
        <taxon>Pseudomonadati</taxon>
        <taxon>Pseudomonadota</taxon>
        <taxon>Alphaproteobacteria</taxon>
        <taxon>Acetobacterales</taxon>
        <taxon>Acetobacteraceae</taxon>
        <taxon>Acetobacter</taxon>
        <taxon>Acetobacter subgen. Acetobacter</taxon>
    </lineage>
</organism>
<dbReference type="EMBL" id="CP014692">
    <property type="protein sequence ID" value="AQS85403.1"/>
    <property type="molecule type" value="Genomic_DNA"/>
</dbReference>
<evidence type="ECO:0000256" key="1">
    <source>
        <dbReference type="ARBA" id="ARBA00004141"/>
    </source>
</evidence>
<keyword evidence="4 6" id="KW-1133">Transmembrane helix</keyword>
<keyword evidence="8" id="KW-1185">Reference proteome</keyword>
<dbReference type="PANTHER" id="PTHR23291:SF50">
    <property type="entry name" value="PROTEIN LIFEGUARD 4"/>
    <property type="match status" value="1"/>
</dbReference>
<dbReference type="OrthoDB" id="9793828at2"/>
<evidence type="ECO:0000313" key="7">
    <source>
        <dbReference type="EMBL" id="AQS85403.1"/>
    </source>
</evidence>
<dbReference type="InterPro" id="IPR006214">
    <property type="entry name" value="Bax_inhibitor_1-related"/>
</dbReference>
<evidence type="ECO:0000256" key="3">
    <source>
        <dbReference type="ARBA" id="ARBA00022692"/>
    </source>
</evidence>
<dbReference type="Proteomes" id="UP000188937">
    <property type="component" value="Chromosome"/>
</dbReference>
<evidence type="ECO:0000256" key="6">
    <source>
        <dbReference type="RuleBase" id="RU004379"/>
    </source>
</evidence>
<evidence type="ECO:0000313" key="8">
    <source>
        <dbReference type="Proteomes" id="UP000188937"/>
    </source>
</evidence>
<evidence type="ECO:0000256" key="5">
    <source>
        <dbReference type="ARBA" id="ARBA00023136"/>
    </source>
</evidence>
<evidence type="ECO:0000256" key="4">
    <source>
        <dbReference type="ARBA" id="ARBA00022989"/>
    </source>
</evidence>
<sequence length="254" mass="27996">MSFSRDFRSSPFATGAQSATVDEGLRAYMLRVYNWMASGLLLTALVAYLIAEIPSVRSLFFHVQGYQVAPTGLGWLAMIAPLGFVMVMSFGVNRLSRSAVQMMFWLFCGVMGASLSSILLLYTGVSVARVFLVTSATFGATSLWAYTTGANLIRFQSFLMMGLIGLVIAGLVNMFIGSPAIYFIYSVVGVFLFIGLTAFDTQRIKVTYPQFAYYEGPEGAAKRSVYDALGLYLNFINLFQFMLQFMGTRNSNSE</sequence>
<reference evidence="7 8" key="1">
    <citation type="submission" date="2016-03" db="EMBL/GenBank/DDBJ databases">
        <title>Acetic acid bacteria sequencing.</title>
        <authorList>
            <person name="Brandt J."/>
            <person name="Jakob F."/>
            <person name="Vogel R.F."/>
        </authorList>
    </citation>
    <scope>NUCLEOTIDE SEQUENCE [LARGE SCALE GENOMIC DNA]</scope>
    <source>
        <strain evidence="7 8">TMW2.1153</strain>
    </source>
</reference>
<dbReference type="CDD" id="cd10432">
    <property type="entry name" value="BI-1-like_bacterial"/>
    <property type="match status" value="1"/>
</dbReference>
<feature type="transmembrane region" description="Helical" evidence="6">
    <location>
        <begin position="128"/>
        <end position="146"/>
    </location>
</feature>
<keyword evidence="3 6" id="KW-0812">Transmembrane</keyword>
<feature type="transmembrane region" description="Helical" evidence="6">
    <location>
        <begin position="104"/>
        <end position="122"/>
    </location>
</feature>
<accession>A0A1U9KHZ5</accession>